<dbReference type="Gene3D" id="3.40.50.1110">
    <property type="entry name" value="SGNH hydrolase"/>
    <property type="match status" value="1"/>
</dbReference>
<dbReference type="RefSeq" id="WP_307282715.1">
    <property type="nucleotide sequence ID" value="NZ_JAUSZT010000003.1"/>
</dbReference>
<evidence type="ECO:0000256" key="2">
    <source>
        <dbReference type="ARBA" id="ARBA00022801"/>
    </source>
</evidence>
<dbReference type="Proteomes" id="UP001237780">
    <property type="component" value="Unassembled WGS sequence"/>
</dbReference>
<dbReference type="PROSITE" id="PS51208">
    <property type="entry name" value="AUTOTRANSPORTER"/>
    <property type="match status" value="1"/>
</dbReference>
<protein>
    <submittedName>
        <fullName evidence="5">Outer membrane autotransporter protein</fullName>
    </submittedName>
</protein>
<dbReference type="NCBIfam" id="TIGR02601">
    <property type="entry name" value="autotrns_rpt"/>
    <property type="match status" value="2"/>
</dbReference>
<evidence type="ECO:0000256" key="1">
    <source>
        <dbReference type="ARBA" id="ARBA00022729"/>
    </source>
</evidence>
<dbReference type="PANTHER" id="PTHR45648">
    <property type="entry name" value="GDSL LIPASE/ACYLHYDROLASE FAMILY PROTEIN (AFU_ORTHOLOGUE AFUA_4G14700)"/>
    <property type="match status" value="1"/>
</dbReference>
<dbReference type="EMBL" id="JAUSZT010000003">
    <property type="protein sequence ID" value="MDQ0998143.1"/>
    <property type="molecule type" value="Genomic_DNA"/>
</dbReference>
<dbReference type="InterPro" id="IPR005546">
    <property type="entry name" value="Autotransporte_beta"/>
</dbReference>
<dbReference type="InterPro" id="IPR001087">
    <property type="entry name" value="GDSL"/>
</dbReference>
<dbReference type="Gene3D" id="2.160.20.20">
    <property type="match status" value="1"/>
</dbReference>
<dbReference type="Pfam" id="PF00657">
    <property type="entry name" value="Lipase_GDSL"/>
    <property type="match status" value="1"/>
</dbReference>
<evidence type="ECO:0000259" key="4">
    <source>
        <dbReference type="PROSITE" id="PS51208"/>
    </source>
</evidence>
<feature type="domain" description="Autotransporter" evidence="4">
    <location>
        <begin position="849"/>
        <end position="1130"/>
    </location>
</feature>
<keyword evidence="6" id="KW-1185">Reference proteome</keyword>
<dbReference type="InterPro" id="IPR011050">
    <property type="entry name" value="Pectin_lyase_fold/virulence"/>
</dbReference>
<dbReference type="InterPro" id="IPR036514">
    <property type="entry name" value="SGNH_hydro_sf"/>
</dbReference>
<gene>
    <name evidence="5" type="ORF">QFZ34_003325</name>
</gene>
<dbReference type="Pfam" id="PF03797">
    <property type="entry name" value="Autotransporter"/>
    <property type="match status" value="1"/>
</dbReference>
<dbReference type="SMART" id="SM00869">
    <property type="entry name" value="Autotransporter"/>
    <property type="match status" value="1"/>
</dbReference>
<comment type="caution">
    <text evidence="5">The sequence shown here is derived from an EMBL/GenBank/DDBJ whole genome shotgun (WGS) entry which is preliminary data.</text>
</comment>
<dbReference type="InterPro" id="IPR036709">
    <property type="entry name" value="Autotransporte_beta_dom_sf"/>
</dbReference>
<dbReference type="Pfam" id="PF12951">
    <property type="entry name" value="PATR"/>
    <property type="match status" value="2"/>
</dbReference>
<dbReference type="PANTHER" id="PTHR45648:SF22">
    <property type="entry name" value="GDSL LIPASE_ACYLHYDROLASE FAMILY PROTEIN (AFU_ORTHOLOGUE AFUA_4G14700)"/>
    <property type="match status" value="1"/>
</dbReference>
<keyword evidence="1 3" id="KW-0732">Signal</keyword>
<dbReference type="SUPFAM" id="SSF51126">
    <property type="entry name" value="Pectin lyase-like"/>
    <property type="match status" value="2"/>
</dbReference>
<dbReference type="NCBIfam" id="TIGR01414">
    <property type="entry name" value="autotrans_barl"/>
    <property type="match status" value="1"/>
</dbReference>
<dbReference type="InterPro" id="IPR006315">
    <property type="entry name" value="OM_autotransptr_brl_dom"/>
</dbReference>
<dbReference type="InterPro" id="IPR012332">
    <property type="entry name" value="Autotransporter_pectin_lyase_C"/>
</dbReference>
<organism evidence="5 6">
    <name type="scientific">Phyllobacterium ifriqiyense</name>
    <dbReference type="NCBI Taxonomy" id="314238"/>
    <lineage>
        <taxon>Bacteria</taxon>
        <taxon>Pseudomonadati</taxon>
        <taxon>Pseudomonadota</taxon>
        <taxon>Alphaproteobacteria</taxon>
        <taxon>Hyphomicrobiales</taxon>
        <taxon>Phyllobacteriaceae</taxon>
        <taxon>Phyllobacterium</taxon>
    </lineage>
</organism>
<reference evidence="5 6" key="1">
    <citation type="submission" date="2023-07" db="EMBL/GenBank/DDBJ databases">
        <title>Comparative genomics of wheat-associated soil bacteria to identify genetic determinants of phenazine resistance.</title>
        <authorList>
            <person name="Mouncey N."/>
        </authorList>
    </citation>
    <scope>NUCLEOTIDE SEQUENCE [LARGE SCALE GENOMIC DNA]</scope>
    <source>
        <strain evidence="5 6">W4I11</strain>
    </source>
</reference>
<evidence type="ECO:0000313" key="6">
    <source>
        <dbReference type="Proteomes" id="UP001237780"/>
    </source>
</evidence>
<dbReference type="SUPFAM" id="SSF103515">
    <property type="entry name" value="Autotransporter"/>
    <property type="match status" value="1"/>
</dbReference>
<sequence length="1130" mass="121370">MSILRKFNRVSTLAIVAAALCITQAKAEEFVSKPFPFKRMVTFGDSLSDIGALKPPLDLIRQNQQKITQTLRDISGLIESPPADTPDFDWWKSHEYSNALRAFSEPPYSVPRQTLATLGKSLSSETKKAIVATLKDVENKIKDMAEYGANMPFGRFSNGPVWNQYLAGDQVQATSYPDNVDKLISRALIEAVYQQNDVGLKYLLSTVAQATGHLWEYPAQPASDSSSMNYAVGGARVGRKGDDLISTLLIPGLLDQLEELDYAHIEKDTLIVSWFGGNDLFALSKLLASGANPAPLVKEVKDNLEQGLETLYSANGRIFLLPNVPDASLTPEFKNNGDTARALTKVINDTIASVAANFEAKHSGEVTIYKPDMLKLMGVVTRYPSAFGFSNTTDKCIDDETCRLNPTPLETGYLFWDGVHATTRAHGYIANYFATHWQHPDLAGSYFSSPEGFYDTRRHYFFPTNDLTFGDQLNGNNALYKLNDATLTLTDANNYTGGTFIEGGKLQLGNGGLSGSIVGDVAVSKGAELGFNRSNSYTFAGSISGEGTVVQLGTGVTILTGNSTYTGPTTISHGGLSVTGSLISDVTAQGNTFIDGNGSVGSLHAETGSKIAPGTRDRIGDLRIARDAIMEKGALLDIEIADDLSSADRIDIGGKAMLRGGHVQLRMLSHPELLTSEQVDQLFLKQYEILHANGGVEGQFEAVSPQFNFISPSLIQDAKNVNVLFDPTKSVLNRMLALEDPIYASSSNHRSVWGGFKSFGTKSPLFNTVLFSTKDRPLDYDTLTGEVHASLSNTLVQNNQMIGDAAASRIRSAFDGIATKGQSAQSVSVAPLAYGPDRTKVPEAFALTEPEATTQLWGQGYGSWARLDGNGNASGVSSKTGGLVTGFDGIIEDDFLGAPWRAGLLGGYGSSSVNTGYGQASIDSYQMGVYGGANWDALGLRFGVNLAHHEIETEREVHFGNINGDHHADYGANSVQVFGELGYEFKPVQGLVVEPFAGIRHASVKTEAFEESGAVSQLAALANRTDSTSSTLGLRTSYQMVFSGDISAMLRGTIGWNHGFGDLTPQQRLSFAGASPFTVEGLPTARDAAFIEAGMDFNVSQRTTLGVTYTGQFSQSGHANGVNADIAVRF</sequence>
<dbReference type="InterPro" id="IPR051058">
    <property type="entry name" value="GDSL_Est/Lipase"/>
</dbReference>
<accession>A0ABU0SBL9</accession>
<evidence type="ECO:0000313" key="5">
    <source>
        <dbReference type="EMBL" id="MDQ0998143.1"/>
    </source>
</evidence>
<dbReference type="CDD" id="cd01846">
    <property type="entry name" value="fatty_acyltransferase_like"/>
    <property type="match status" value="1"/>
</dbReference>
<name>A0ABU0SBL9_9HYPH</name>
<keyword evidence="2" id="KW-0378">Hydrolase</keyword>
<feature type="signal peptide" evidence="3">
    <location>
        <begin position="1"/>
        <end position="27"/>
    </location>
</feature>
<dbReference type="InterPro" id="IPR013425">
    <property type="entry name" value="Autotrns_rpt"/>
</dbReference>
<proteinExistence type="predicted"/>
<feature type="chain" id="PRO_5047454023" evidence="3">
    <location>
        <begin position="28"/>
        <end position="1130"/>
    </location>
</feature>
<evidence type="ECO:0000256" key="3">
    <source>
        <dbReference type="SAM" id="SignalP"/>
    </source>
</evidence>
<dbReference type="Gene3D" id="2.40.128.130">
    <property type="entry name" value="Autotransporter beta-domain"/>
    <property type="match status" value="1"/>
</dbReference>
<dbReference type="SUPFAM" id="SSF52266">
    <property type="entry name" value="SGNH hydrolase"/>
    <property type="match status" value="1"/>
</dbReference>